<feature type="transmembrane region" description="Helical" evidence="2">
    <location>
        <begin position="48"/>
        <end position="70"/>
    </location>
</feature>
<proteinExistence type="predicted"/>
<keyword evidence="4" id="KW-1185">Reference proteome</keyword>
<accession>A0A0D2HEB0</accession>
<dbReference type="Proteomes" id="UP000053789">
    <property type="component" value="Unassembled WGS sequence"/>
</dbReference>
<feature type="transmembrane region" description="Helical" evidence="2">
    <location>
        <begin position="91"/>
        <end position="116"/>
    </location>
</feature>
<evidence type="ECO:0000313" key="4">
    <source>
        <dbReference type="Proteomes" id="UP000053789"/>
    </source>
</evidence>
<dbReference type="HOGENOM" id="CLU_574905_0_0_1"/>
<evidence type="ECO:0000313" key="3">
    <source>
        <dbReference type="EMBL" id="KIW91623.1"/>
    </source>
</evidence>
<dbReference type="AlphaFoldDB" id="A0A0D2HEB0"/>
<evidence type="ECO:0000256" key="2">
    <source>
        <dbReference type="SAM" id="Phobius"/>
    </source>
</evidence>
<sequence length="475" mass="52579">MVGQSNTTAMANRIINVCVILTLAYSILCMAVFLRAKGAVSPTTSSGVDLSIAFSLPTIFIVGIRGYFIVRQRTRAFQTISPSTAPPKLERACTTCVQVLVFLWMILGCVNLLVALRAPTCLKRPLEEWQNDLEEQNWRYGLSCRLHRALVALTVLMAIFMASLLFLDQQQPPRRGASLLNCYCTCLSRKAPKSHGPALSASSSCSAFSVEKNKNLFLVPDRRPNRLEHEQWLQRRNSLSSQKAIYPHKYSCHDQRPRYHPYTFAQSSRYSSTLRSVSEGQCLDWDDRNSSLCSSQSSSSFGPRQSTHLPTPRGSRSRANSNPERGDLRRDPATISASENTAVPDVPPLPIAPPPTWSPALHHTPLSADPTIRALSTDWKPQHVKCRGEDVPTEARILWPAIVYAIRIDKACKEDYGGNSIAEKSGDANAPCTPATTSFNPPSSASSSPCITSPCTRPLNNTFHGKVARQHNHWH</sequence>
<dbReference type="GeneID" id="27700519"/>
<feature type="transmembrane region" description="Helical" evidence="2">
    <location>
        <begin position="146"/>
        <end position="167"/>
    </location>
</feature>
<keyword evidence="2" id="KW-1133">Transmembrane helix</keyword>
<dbReference type="EMBL" id="KN846990">
    <property type="protein sequence ID" value="KIW91623.1"/>
    <property type="molecule type" value="Genomic_DNA"/>
</dbReference>
<feature type="region of interest" description="Disordered" evidence="1">
    <location>
        <begin position="294"/>
        <end position="365"/>
    </location>
</feature>
<feature type="compositionally biased region" description="Pro residues" evidence="1">
    <location>
        <begin position="345"/>
        <end position="357"/>
    </location>
</feature>
<gene>
    <name evidence="3" type="ORF">Z519_07591</name>
</gene>
<keyword evidence="2" id="KW-0812">Transmembrane</keyword>
<dbReference type="VEuPathDB" id="FungiDB:Z519_07591"/>
<organism evidence="3 4">
    <name type="scientific">Cladophialophora bantiana (strain ATCC 10958 / CBS 173.52 / CDC B-1940 / NIH 8579)</name>
    <name type="common">Xylohypha bantiana</name>
    <dbReference type="NCBI Taxonomy" id="1442370"/>
    <lineage>
        <taxon>Eukaryota</taxon>
        <taxon>Fungi</taxon>
        <taxon>Dikarya</taxon>
        <taxon>Ascomycota</taxon>
        <taxon>Pezizomycotina</taxon>
        <taxon>Eurotiomycetes</taxon>
        <taxon>Chaetothyriomycetidae</taxon>
        <taxon>Chaetothyriales</taxon>
        <taxon>Herpotrichiellaceae</taxon>
        <taxon>Cladophialophora</taxon>
    </lineage>
</organism>
<dbReference type="RefSeq" id="XP_016618292.1">
    <property type="nucleotide sequence ID" value="XM_016765323.1"/>
</dbReference>
<keyword evidence="2" id="KW-0472">Membrane</keyword>
<protein>
    <submittedName>
        <fullName evidence="3">Uncharacterized protein</fullName>
    </submittedName>
</protein>
<name>A0A0D2HEB0_CLAB1</name>
<evidence type="ECO:0000256" key="1">
    <source>
        <dbReference type="SAM" id="MobiDB-lite"/>
    </source>
</evidence>
<feature type="transmembrane region" description="Helical" evidence="2">
    <location>
        <begin position="14"/>
        <end position="36"/>
    </location>
</feature>
<reference evidence="3" key="1">
    <citation type="submission" date="2015-01" db="EMBL/GenBank/DDBJ databases">
        <title>The Genome Sequence of Cladophialophora bantiana CBS 173.52.</title>
        <authorList>
            <consortium name="The Broad Institute Genomics Platform"/>
            <person name="Cuomo C."/>
            <person name="de Hoog S."/>
            <person name="Gorbushina A."/>
            <person name="Stielow B."/>
            <person name="Teixiera M."/>
            <person name="Abouelleil A."/>
            <person name="Chapman S.B."/>
            <person name="Priest M."/>
            <person name="Young S.K."/>
            <person name="Wortman J."/>
            <person name="Nusbaum C."/>
            <person name="Birren B."/>
        </authorList>
    </citation>
    <scope>NUCLEOTIDE SEQUENCE [LARGE SCALE GENOMIC DNA]</scope>
    <source>
        <strain evidence="3">CBS 173.52</strain>
    </source>
</reference>
<dbReference type="OrthoDB" id="4160904at2759"/>